<dbReference type="Gene3D" id="3.10.105.10">
    <property type="entry name" value="Dipeptide-binding Protein, Domain 3"/>
    <property type="match status" value="1"/>
</dbReference>
<gene>
    <name evidence="6" type="ORF">HLA99_04495</name>
</gene>
<dbReference type="PROSITE" id="PS51257">
    <property type="entry name" value="PROKAR_LIPOPROTEIN"/>
    <property type="match status" value="1"/>
</dbReference>
<sequence>MKRHTHRPVVALIAGALALALTACGAGTAEPEGSSGEPLRIAFATPIQTLDLPRYQGQPDLVVGALIFDTLVGYGPDLEIVPELAESWEQPEPTVFEFTLRDDVVFHDGEPLTAEGVVAQFEHAMTLEPLTSWTAPIDSVTADGDVVTFTLKYTTPSFLSNLANGPFAIQSPSSLDMDPADLATTPTGTGPYKLESWQGDVITLVRNDDYWGAAPTQSEIVITTVSDTTTRFNALQAGEYDIIQNVAPYDFTQLDGNPELVGLAKPYAQTVWLMVNHKHPLLADHRIREAVAYALDVDAIVDSATEGLMRPATGFIPPELGPSDAEPRTRDLERAKELLAEAGYPDGITLPLYNTVGRYIGDQDIAQIVQAQLAEAGITVEATVYEYAGLLEAFKQTDTTGLAVIGWSQRATPDAMLNATLRSTGGYNWSAYSNPELDELLGEAEVQATVEDAQPLWAKADGLLVDDVAGVPLYWSQSLFAASSSIEGFSVDPLGYLQLLEATRR</sequence>
<organism evidence="6 7">
    <name type="scientific">Microbacterium ulmi</name>
    <dbReference type="NCBI Taxonomy" id="179095"/>
    <lineage>
        <taxon>Bacteria</taxon>
        <taxon>Bacillati</taxon>
        <taxon>Actinomycetota</taxon>
        <taxon>Actinomycetes</taxon>
        <taxon>Micrococcales</taxon>
        <taxon>Microbacteriaceae</taxon>
        <taxon>Microbacterium</taxon>
    </lineage>
</organism>
<keyword evidence="7" id="KW-1185">Reference proteome</keyword>
<dbReference type="RefSeq" id="WP_167034663.1">
    <property type="nucleotide sequence ID" value="NZ_BAAANA010000002.1"/>
</dbReference>
<feature type="chain" id="PRO_5031481256" evidence="4">
    <location>
        <begin position="26"/>
        <end position="505"/>
    </location>
</feature>
<dbReference type="Gene3D" id="3.40.190.10">
    <property type="entry name" value="Periplasmic binding protein-like II"/>
    <property type="match status" value="1"/>
</dbReference>
<protein>
    <submittedName>
        <fullName evidence="6">ABC transporter substrate-binding protein</fullName>
    </submittedName>
</protein>
<name>A0A7Y2LYJ4_9MICO</name>
<keyword evidence="2" id="KW-0813">Transport</keyword>
<dbReference type="GO" id="GO:0015833">
    <property type="term" value="P:peptide transport"/>
    <property type="evidence" value="ECO:0007669"/>
    <property type="project" value="TreeGrafter"/>
</dbReference>
<dbReference type="EMBL" id="JABEMB010000003">
    <property type="protein sequence ID" value="NNH03110.1"/>
    <property type="molecule type" value="Genomic_DNA"/>
</dbReference>
<dbReference type="SUPFAM" id="SSF53850">
    <property type="entry name" value="Periplasmic binding protein-like II"/>
    <property type="match status" value="1"/>
</dbReference>
<feature type="domain" description="Solute-binding protein family 5" evidence="5">
    <location>
        <begin position="79"/>
        <end position="426"/>
    </location>
</feature>
<evidence type="ECO:0000256" key="1">
    <source>
        <dbReference type="ARBA" id="ARBA00005695"/>
    </source>
</evidence>
<dbReference type="PANTHER" id="PTHR30290">
    <property type="entry name" value="PERIPLASMIC BINDING COMPONENT OF ABC TRANSPORTER"/>
    <property type="match status" value="1"/>
</dbReference>
<dbReference type="PIRSF" id="PIRSF002741">
    <property type="entry name" value="MppA"/>
    <property type="match status" value="1"/>
</dbReference>
<reference evidence="6 7" key="1">
    <citation type="submission" date="2020-05" db="EMBL/GenBank/DDBJ databases">
        <title>MicrobeNet Type strains.</title>
        <authorList>
            <person name="Nicholson A.C."/>
        </authorList>
    </citation>
    <scope>NUCLEOTIDE SEQUENCE [LARGE SCALE GENOMIC DNA]</scope>
    <source>
        <strain evidence="6 7">JCM 14282</strain>
    </source>
</reference>
<dbReference type="Proteomes" id="UP000543598">
    <property type="component" value="Unassembled WGS sequence"/>
</dbReference>
<keyword evidence="3 4" id="KW-0732">Signal</keyword>
<dbReference type="CDD" id="cd00995">
    <property type="entry name" value="PBP2_NikA_DppA_OppA_like"/>
    <property type="match status" value="1"/>
</dbReference>
<dbReference type="InterPro" id="IPR030678">
    <property type="entry name" value="Peptide/Ni-bd"/>
</dbReference>
<dbReference type="GO" id="GO:0042597">
    <property type="term" value="C:periplasmic space"/>
    <property type="evidence" value="ECO:0007669"/>
    <property type="project" value="UniProtKB-ARBA"/>
</dbReference>
<dbReference type="Pfam" id="PF00496">
    <property type="entry name" value="SBP_bac_5"/>
    <property type="match status" value="1"/>
</dbReference>
<comment type="caution">
    <text evidence="6">The sequence shown here is derived from an EMBL/GenBank/DDBJ whole genome shotgun (WGS) entry which is preliminary data.</text>
</comment>
<comment type="similarity">
    <text evidence="1">Belongs to the bacterial solute-binding protein 5 family.</text>
</comment>
<dbReference type="InterPro" id="IPR000914">
    <property type="entry name" value="SBP_5_dom"/>
</dbReference>
<feature type="signal peptide" evidence="4">
    <location>
        <begin position="1"/>
        <end position="25"/>
    </location>
</feature>
<accession>A0A7Y2LYJ4</accession>
<evidence type="ECO:0000313" key="7">
    <source>
        <dbReference type="Proteomes" id="UP000543598"/>
    </source>
</evidence>
<evidence type="ECO:0000256" key="2">
    <source>
        <dbReference type="ARBA" id="ARBA00022448"/>
    </source>
</evidence>
<evidence type="ECO:0000313" key="6">
    <source>
        <dbReference type="EMBL" id="NNH03110.1"/>
    </source>
</evidence>
<evidence type="ECO:0000256" key="3">
    <source>
        <dbReference type="ARBA" id="ARBA00022729"/>
    </source>
</evidence>
<proteinExistence type="inferred from homology"/>
<dbReference type="InterPro" id="IPR039424">
    <property type="entry name" value="SBP_5"/>
</dbReference>
<dbReference type="GO" id="GO:1904680">
    <property type="term" value="F:peptide transmembrane transporter activity"/>
    <property type="evidence" value="ECO:0007669"/>
    <property type="project" value="TreeGrafter"/>
</dbReference>
<dbReference type="PANTHER" id="PTHR30290:SF9">
    <property type="entry name" value="OLIGOPEPTIDE-BINDING PROTEIN APPA"/>
    <property type="match status" value="1"/>
</dbReference>
<dbReference type="AlphaFoldDB" id="A0A7Y2LYJ4"/>
<evidence type="ECO:0000256" key="4">
    <source>
        <dbReference type="SAM" id="SignalP"/>
    </source>
</evidence>
<evidence type="ECO:0000259" key="5">
    <source>
        <dbReference type="Pfam" id="PF00496"/>
    </source>
</evidence>
<dbReference type="GO" id="GO:0043190">
    <property type="term" value="C:ATP-binding cassette (ABC) transporter complex"/>
    <property type="evidence" value="ECO:0007669"/>
    <property type="project" value="InterPro"/>
</dbReference>